<protein>
    <recommendedName>
        <fullName evidence="5">Addiction module toxin RelE</fullName>
    </recommendedName>
</protein>
<dbReference type="SUPFAM" id="SSF143011">
    <property type="entry name" value="RelE-like"/>
    <property type="match status" value="1"/>
</dbReference>
<evidence type="ECO:0008006" key="5">
    <source>
        <dbReference type="Google" id="ProtNLM"/>
    </source>
</evidence>
<dbReference type="Proteomes" id="UP000176377">
    <property type="component" value="Unassembled WGS sequence"/>
</dbReference>
<keyword evidence="1" id="KW-1277">Toxin-antitoxin system</keyword>
<dbReference type="EMBL" id="MFLA01000001">
    <property type="protein sequence ID" value="OGG60750.1"/>
    <property type="molecule type" value="Genomic_DNA"/>
</dbReference>
<organism evidence="3 4">
    <name type="scientific">Candidatus Kaiserbacteria bacterium RIFCSPHIGHO2_01_FULL_56_24</name>
    <dbReference type="NCBI Taxonomy" id="1798487"/>
    <lineage>
        <taxon>Bacteria</taxon>
        <taxon>Candidatus Kaiseribacteriota</taxon>
    </lineage>
</organism>
<dbReference type="PANTHER" id="PTHR40588">
    <property type="entry name" value="MRNA INTERFERASE TOXIN YAFQ"/>
    <property type="match status" value="1"/>
</dbReference>
<gene>
    <name evidence="3" type="ORF">A2765_01390</name>
</gene>
<evidence type="ECO:0000313" key="4">
    <source>
        <dbReference type="Proteomes" id="UP000176377"/>
    </source>
</evidence>
<accession>A0A1F6DHF4</accession>
<proteinExistence type="predicted"/>
<dbReference type="Gene3D" id="3.30.2310.20">
    <property type="entry name" value="RelE-like"/>
    <property type="match status" value="1"/>
</dbReference>
<dbReference type="InterPro" id="IPR035093">
    <property type="entry name" value="RelE/ParE_toxin_dom_sf"/>
</dbReference>
<dbReference type="PIRSF" id="PIRSF006156">
    <property type="entry name" value="YafQ"/>
    <property type="match status" value="1"/>
</dbReference>
<dbReference type="Pfam" id="PF15738">
    <property type="entry name" value="YafQ_toxin"/>
    <property type="match status" value="1"/>
</dbReference>
<dbReference type="PANTHER" id="PTHR40588:SF1">
    <property type="entry name" value="MRNA INTERFERASE TOXIN YAFQ"/>
    <property type="match status" value="1"/>
</dbReference>
<evidence type="ECO:0000313" key="3">
    <source>
        <dbReference type="EMBL" id="OGG60750.1"/>
    </source>
</evidence>
<dbReference type="InterPro" id="IPR004386">
    <property type="entry name" value="Toxin_YafQ-like"/>
</dbReference>
<reference evidence="3 4" key="1">
    <citation type="journal article" date="2016" name="Nat. Commun.">
        <title>Thousands of microbial genomes shed light on interconnected biogeochemical processes in an aquifer system.</title>
        <authorList>
            <person name="Anantharaman K."/>
            <person name="Brown C.T."/>
            <person name="Hug L.A."/>
            <person name="Sharon I."/>
            <person name="Castelle C.J."/>
            <person name="Probst A.J."/>
            <person name="Thomas B.C."/>
            <person name="Singh A."/>
            <person name="Wilkins M.J."/>
            <person name="Karaoz U."/>
            <person name="Brodie E.L."/>
            <person name="Williams K.H."/>
            <person name="Hubbard S.S."/>
            <person name="Banfield J.F."/>
        </authorList>
    </citation>
    <scope>NUCLEOTIDE SEQUENCE [LARGE SCALE GENOMIC DNA]</scope>
</reference>
<dbReference type="NCBIfam" id="TIGR02385">
    <property type="entry name" value="RelE_StbE"/>
    <property type="match status" value="1"/>
</dbReference>
<feature type="active site" description="Proton donor" evidence="2">
    <location>
        <position position="90"/>
    </location>
</feature>
<name>A0A1F6DHF4_9BACT</name>
<dbReference type="GO" id="GO:0006415">
    <property type="term" value="P:translational termination"/>
    <property type="evidence" value="ECO:0007669"/>
    <property type="project" value="TreeGrafter"/>
</dbReference>
<comment type="caution">
    <text evidence="3">The sequence shown here is derived from an EMBL/GenBank/DDBJ whole genome shotgun (WGS) entry which is preliminary data.</text>
</comment>
<evidence type="ECO:0000256" key="2">
    <source>
        <dbReference type="PIRSR" id="PIRSR006156-1"/>
    </source>
</evidence>
<dbReference type="GO" id="GO:0004521">
    <property type="term" value="F:RNA endonuclease activity"/>
    <property type="evidence" value="ECO:0007669"/>
    <property type="project" value="TreeGrafter"/>
</dbReference>
<dbReference type="InterPro" id="IPR007712">
    <property type="entry name" value="RelE/ParE_toxin"/>
</dbReference>
<evidence type="ECO:0000256" key="1">
    <source>
        <dbReference type="ARBA" id="ARBA00022649"/>
    </source>
</evidence>
<dbReference type="GO" id="GO:0006402">
    <property type="term" value="P:mRNA catabolic process"/>
    <property type="evidence" value="ECO:0007669"/>
    <property type="project" value="TreeGrafter"/>
</dbReference>
<sequence length="95" mass="11038">MYTVVENRDFRHSYLKLAHSGKLKPRVKAGLERVVEMLRTRKPLPARNRDHALTGEWLGYRECHIKGDLLLIYQKKDDILVLILVDIGSHSQLFG</sequence>
<dbReference type="AlphaFoldDB" id="A0A1F6DHF4"/>